<evidence type="ECO:0000256" key="4">
    <source>
        <dbReference type="ARBA" id="ARBA00022801"/>
    </source>
</evidence>
<sequence length="258" mass="27176">MAEIGPSSLHNRLLLPARQKARSLVTNPKVSQLSARLLSLRFGLLLAAGLCMATAWLITGLDTEWSAHLRQIHVPGDLRRAIDLSEAFAHGLGAAAILGSILLVSVDRRPAVWVAVMITISSGLMANGLKSCFVRVRPHSQELVRLVEGAPVEATAAGEVALQLDFWDARQRSFPSGHTATAWGLMIGLSLAFPRGTALFAVLAMLASLQRLTSGAHFPSDVLAGGAIACLCAVLILSIPRCLSAVGQSGGSEANSLY</sequence>
<feature type="transmembrane region" description="Helical" evidence="7">
    <location>
        <begin position="87"/>
        <end position="104"/>
    </location>
</feature>
<evidence type="ECO:0000256" key="3">
    <source>
        <dbReference type="ARBA" id="ARBA00022692"/>
    </source>
</evidence>
<keyword evidence="4" id="KW-0378">Hydrolase</keyword>
<keyword evidence="10" id="KW-1185">Reference proteome</keyword>
<evidence type="ECO:0000313" key="10">
    <source>
        <dbReference type="Proteomes" id="UP000318017"/>
    </source>
</evidence>
<dbReference type="PANTHER" id="PTHR14969">
    <property type="entry name" value="SPHINGOSINE-1-PHOSPHATE PHOSPHOHYDROLASE"/>
    <property type="match status" value="1"/>
</dbReference>
<evidence type="ECO:0000256" key="5">
    <source>
        <dbReference type="ARBA" id="ARBA00022989"/>
    </source>
</evidence>
<evidence type="ECO:0000256" key="2">
    <source>
        <dbReference type="ARBA" id="ARBA00022475"/>
    </source>
</evidence>
<reference evidence="9 10" key="1">
    <citation type="submission" date="2019-02" db="EMBL/GenBank/DDBJ databases">
        <title>Deep-cultivation of Planctomycetes and their phenomic and genomic characterization uncovers novel biology.</title>
        <authorList>
            <person name="Wiegand S."/>
            <person name="Jogler M."/>
            <person name="Boedeker C."/>
            <person name="Pinto D."/>
            <person name="Vollmers J."/>
            <person name="Rivas-Marin E."/>
            <person name="Kohn T."/>
            <person name="Peeters S.H."/>
            <person name="Heuer A."/>
            <person name="Rast P."/>
            <person name="Oberbeckmann S."/>
            <person name="Bunk B."/>
            <person name="Jeske O."/>
            <person name="Meyerdierks A."/>
            <person name="Storesund J.E."/>
            <person name="Kallscheuer N."/>
            <person name="Luecker S."/>
            <person name="Lage O.M."/>
            <person name="Pohl T."/>
            <person name="Merkel B.J."/>
            <person name="Hornburger P."/>
            <person name="Mueller R.-W."/>
            <person name="Bruemmer F."/>
            <person name="Labrenz M."/>
            <person name="Spormann A.M."/>
            <person name="Op den Camp H."/>
            <person name="Overmann J."/>
            <person name="Amann R."/>
            <person name="Jetten M.S.M."/>
            <person name="Mascher T."/>
            <person name="Medema M.H."/>
            <person name="Devos D.P."/>
            <person name="Kaster A.-K."/>
            <person name="Ovreas L."/>
            <person name="Rohde M."/>
            <person name="Galperin M.Y."/>
            <person name="Jogler C."/>
        </authorList>
    </citation>
    <scope>NUCLEOTIDE SEQUENCE [LARGE SCALE GENOMIC DNA]</scope>
    <source>
        <strain evidence="9 10">Q31a</strain>
    </source>
</reference>
<keyword evidence="3 7" id="KW-0812">Transmembrane</keyword>
<keyword evidence="5 7" id="KW-1133">Transmembrane helix</keyword>
<dbReference type="SMART" id="SM00014">
    <property type="entry name" value="acidPPc"/>
    <property type="match status" value="1"/>
</dbReference>
<dbReference type="SUPFAM" id="SSF48317">
    <property type="entry name" value="Acid phosphatase/Vanadium-dependent haloperoxidase"/>
    <property type="match status" value="1"/>
</dbReference>
<dbReference type="OrthoDB" id="268168at2"/>
<feature type="transmembrane region" description="Helical" evidence="7">
    <location>
        <begin position="38"/>
        <end position="58"/>
    </location>
</feature>
<accession>A0A518FZL2</accession>
<name>A0A518FZL2_9BACT</name>
<dbReference type="KEGG" id="ahel:Q31a_00740"/>
<dbReference type="Proteomes" id="UP000318017">
    <property type="component" value="Chromosome"/>
</dbReference>
<comment type="subcellular location">
    <subcellularLocation>
        <location evidence="1">Cell membrane</location>
        <topology evidence="1">Multi-pass membrane protein</topology>
    </subcellularLocation>
</comment>
<dbReference type="AlphaFoldDB" id="A0A518FZL2"/>
<evidence type="ECO:0000259" key="8">
    <source>
        <dbReference type="SMART" id="SM00014"/>
    </source>
</evidence>
<evidence type="ECO:0000256" key="6">
    <source>
        <dbReference type="ARBA" id="ARBA00023136"/>
    </source>
</evidence>
<dbReference type="PANTHER" id="PTHR14969:SF62">
    <property type="entry name" value="DECAPRENYLPHOSPHORYL-5-PHOSPHORIBOSE PHOSPHATASE RV3807C-RELATED"/>
    <property type="match status" value="1"/>
</dbReference>
<dbReference type="InterPro" id="IPR036938">
    <property type="entry name" value="PAP2/HPO_sf"/>
</dbReference>
<feature type="transmembrane region" description="Helical" evidence="7">
    <location>
        <begin position="182"/>
        <end position="206"/>
    </location>
</feature>
<keyword evidence="6 7" id="KW-0472">Membrane</keyword>
<dbReference type="Gene3D" id="1.20.144.10">
    <property type="entry name" value="Phosphatidic acid phosphatase type 2/haloperoxidase"/>
    <property type="match status" value="1"/>
</dbReference>
<dbReference type="InterPro" id="IPR000326">
    <property type="entry name" value="PAP2/HPO"/>
</dbReference>
<dbReference type="Pfam" id="PF01569">
    <property type="entry name" value="PAP2"/>
    <property type="match status" value="1"/>
</dbReference>
<dbReference type="GO" id="GO:0005886">
    <property type="term" value="C:plasma membrane"/>
    <property type="evidence" value="ECO:0007669"/>
    <property type="project" value="UniProtKB-SubCell"/>
</dbReference>
<feature type="transmembrane region" description="Helical" evidence="7">
    <location>
        <begin position="218"/>
        <end position="239"/>
    </location>
</feature>
<protein>
    <submittedName>
        <fullName evidence="9">PAP2 superfamily protein</fullName>
    </submittedName>
</protein>
<dbReference type="GO" id="GO:0016787">
    <property type="term" value="F:hydrolase activity"/>
    <property type="evidence" value="ECO:0007669"/>
    <property type="project" value="UniProtKB-KW"/>
</dbReference>
<gene>
    <name evidence="9" type="ORF">Q31a_00740</name>
</gene>
<proteinExistence type="predicted"/>
<keyword evidence="2" id="KW-1003">Cell membrane</keyword>
<feature type="domain" description="Phosphatidic acid phosphatase type 2/haloperoxidase" evidence="8">
    <location>
        <begin position="112"/>
        <end position="237"/>
    </location>
</feature>
<organism evidence="9 10">
    <name type="scientific">Aureliella helgolandensis</name>
    <dbReference type="NCBI Taxonomy" id="2527968"/>
    <lineage>
        <taxon>Bacteria</taxon>
        <taxon>Pseudomonadati</taxon>
        <taxon>Planctomycetota</taxon>
        <taxon>Planctomycetia</taxon>
        <taxon>Pirellulales</taxon>
        <taxon>Pirellulaceae</taxon>
        <taxon>Aureliella</taxon>
    </lineage>
</organism>
<evidence type="ECO:0000256" key="7">
    <source>
        <dbReference type="SAM" id="Phobius"/>
    </source>
</evidence>
<evidence type="ECO:0000313" key="9">
    <source>
        <dbReference type="EMBL" id="QDV21795.1"/>
    </source>
</evidence>
<evidence type="ECO:0000256" key="1">
    <source>
        <dbReference type="ARBA" id="ARBA00004651"/>
    </source>
</evidence>
<dbReference type="EMBL" id="CP036298">
    <property type="protein sequence ID" value="QDV21795.1"/>
    <property type="molecule type" value="Genomic_DNA"/>
</dbReference>